<feature type="domain" description="Large ribosomal subunit protein uL30-like ferredoxin-like fold" evidence="7">
    <location>
        <begin position="7"/>
        <end position="57"/>
    </location>
</feature>
<dbReference type="GO" id="GO:0006412">
    <property type="term" value="P:translation"/>
    <property type="evidence" value="ECO:0007669"/>
    <property type="project" value="UniProtKB-UniRule"/>
</dbReference>
<comment type="subunit">
    <text evidence="2 5">Part of the 50S ribosomal subunit.</text>
</comment>
<evidence type="ECO:0000256" key="3">
    <source>
        <dbReference type="ARBA" id="ARBA00022980"/>
    </source>
</evidence>
<comment type="similarity">
    <text evidence="1 5 6">Belongs to the universal ribosomal protein uL30 family.</text>
</comment>
<dbReference type="InterPro" id="IPR016082">
    <property type="entry name" value="Ribosomal_uL30_ferredoxin-like"/>
</dbReference>
<evidence type="ECO:0000256" key="1">
    <source>
        <dbReference type="ARBA" id="ARBA00007594"/>
    </source>
</evidence>
<dbReference type="Proteomes" id="UP000587760">
    <property type="component" value="Unassembled WGS sequence"/>
</dbReference>
<dbReference type="Pfam" id="PF00327">
    <property type="entry name" value="Ribosomal_L30"/>
    <property type="match status" value="1"/>
</dbReference>
<dbReference type="EMBL" id="JACHGJ010000010">
    <property type="protein sequence ID" value="MBB6482224.1"/>
    <property type="molecule type" value="Genomic_DNA"/>
</dbReference>
<dbReference type="PROSITE" id="PS00634">
    <property type="entry name" value="RIBOSOMAL_L30"/>
    <property type="match status" value="1"/>
</dbReference>
<dbReference type="GO" id="GO:0003735">
    <property type="term" value="F:structural constituent of ribosome"/>
    <property type="evidence" value="ECO:0007669"/>
    <property type="project" value="InterPro"/>
</dbReference>
<dbReference type="Gene3D" id="3.30.1390.20">
    <property type="entry name" value="Ribosomal protein L30, ferredoxin-like fold domain"/>
    <property type="match status" value="1"/>
</dbReference>
<reference evidence="8 9" key="1">
    <citation type="submission" date="2020-08" db="EMBL/GenBank/DDBJ databases">
        <title>Genomic Encyclopedia of Type Strains, Phase IV (KMG-IV): sequencing the most valuable type-strain genomes for metagenomic binning, comparative biology and taxonomic classification.</title>
        <authorList>
            <person name="Goeker M."/>
        </authorList>
    </citation>
    <scope>NUCLEOTIDE SEQUENCE [LARGE SCALE GENOMIC DNA]</scope>
    <source>
        <strain evidence="8 9">DSM 2461</strain>
    </source>
</reference>
<proteinExistence type="inferred from homology"/>
<organism evidence="8 9">
    <name type="scientific">Spirochaeta isovalerica</name>
    <dbReference type="NCBI Taxonomy" id="150"/>
    <lineage>
        <taxon>Bacteria</taxon>
        <taxon>Pseudomonadati</taxon>
        <taxon>Spirochaetota</taxon>
        <taxon>Spirochaetia</taxon>
        <taxon>Spirochaetales</taxon>
        <taxon>Spirochaetaceae</taxon>
        <taxon>Spirochaeta</taxon>
    </lineage>
</organism>
<dbReference type="AlphaFoldDB" id="A0A841RA26"/>
<dbReference type="RefSeq" id="WP_184748457.1">
    <property type="nucleotide sequence ID" value="NZ_JACHGJ010000010.1"/>
</dbReference>
<dbReference type="InterPro" id="IPR018038">
    <property type="entry name" value="Ribosomal_uL30_CS"/>
</dbReference>
<evidence type="ECO:0000256" key="2">
    <source>
        <dbReference type="ARBA" id="ARBA00011838"/>
    </source>
</evidence>
<name>A0A841RA26_9SPIO</name>
<dbReference type="FunFam" id="3.30.1390.20:FF:000001">
    <property type="entry name" value="50S ribosomal protein L30"/>
    <property type="match status" value="1"/>
</dbReference>
<dbReference type="PANTHER" id="PTHR15892:SF2">
    <property type="entry name" value="LARGE RIBOSOMAL SUBUNIT PROTEIN UL30M"/>
    <property type="match status" value="1"/>
</dbReference>
<evidence type="ECO:0000259" key="7">
    <source>
        <dbReference type="Pfam" id="PF00327"/>
    </source>
</evidence>
<dbReference type="SUPFAM" id="SSF55129">
    <property type="entry name" value="Ribosomal protein L30p/L7e"/>
    <property type="match status" value="1"/>
</dbReference>
<comment type="caution">
    <text evidence="8">The sequence shown here is derived from an EMBL/GenBank/DDBJ whole genome shotgun (WGS) entry which is preliminary data.</text>
</comment>
<dbReference type="NCBIfam" id="TIGR01308">
    <property type="entry name" value="rpmD_bact"/>
    <property type="match status" value="1"/>
</dbReference>
<evidence type="ECO:0000313" key="8">
    <source>
        <dbReference type="EMBL" id="MBB6482224.1"/>
    </source>
</evidence>
<dbReference type="InterPro" id="IPR036919">
    <property type="entry name" value="Ribo_uL30_ferredoxin-like_sf"/>
</dbReference>
<accession>A0A841RA26</accession>
<evidence type="ECO:0000256" key="4">
    <source>
        <dbReference type="ARBA" id="ARBA00023274"/>
    </source>
</evidence>
<protein>
    <recommendedName>
        <fullName evidence="5">Large ribosomal subunit protein uL30</fullName>
    </recommendedName>
</protein>
<keyword evidence="3 5" id="KW-0689">Ribosomal protein</keyword>
<evidence type="ECO:0000256" key="6">
    <source>
        <dbReference type="RuleBase" id="RU003734"/>
    </source>
</evidence>
<dbReference type="CDD" id="cd01658">
    <property type="entry name" value="Ribosomal_L30"/>
    <property type="match status" value="1"/>
</dbReference>
<sequence>MAKTKRIRVQLVRSTIGRKPEQRKTVKALGLKKINSVVEKDATPSILGMVESISHLVKVEEIS</sequence>
<dbReference type="GO" id="GO:0022625">
    <property type="term" value="C:cytosolic large ribosomal subunit"/>
    <property type="evidence" value="ECO:0007669"/>
    <property type="project" value="TreeGrafter"/>
</dbReference>
<keyword evidence="9" id="KW-1185">Reference proteome</keyword>
<evidence type="ECO:0000313" key="9">
    <source>
        <dbReference type="Proteomes" id="UP000587760"/>
    </source>
</evidence>
<evidence type="ECO:0000256" key="5">
    <source>
        <dbReference type="HAMAP-Rule" id="MF_01371"/>
    </source>
</evidence>
<keyword evidence="4 5" id="KW-0687">Ribonucleoprotein</keyword>
<dbReference type="PIRSF" id="PIRSF002211">
    <property type="entry name" value="Ribosomal_L30_bac-type"/>
    <property type="match status" value="1"/>
</dbReference>
<dbReference type="InterPro" id="IPR005996">
    <property type="entry name" value="Ribosomal_uL30_bac-type"/>
</dbReference>
<dbReference type="HAMAP" id="MF_01371_B">
    <property type="entry name" value="Ribosomal_uL30_B"/>
    <property type="match status" value="1"/>
</dbReference>
<gene>
    <name evidence="5" type="primary">rpmD</name>
    <name evidence="8" type="ORF">HNR50_003913</name>
</gene>
<dbReference type="PANTHER" id="PTHR15892">
    <property type="entry name" value="MITOCHONDRIAL RIBOSOMAL PROTEIN L30"/>
    <property type="match status" value="1"/>
</dbReference>